<comment type="catalytic activity">
    <reaction evidence="3">
        <text>2 GTP = 3',3'-c-di-GMP + 2 diphosphate</text>
        <dbReference type="Rhea" id="RHEA:24898"/>
        <dbReference type="ChEBI" id="CHEBI:33019"/>
        <dbReference type="ChEBI" id="CHEBI:37565"/>
        <dbReference type="ChEBI" id="CHEBI:58805"/>
        <dbReference type="EC" id="2.7.7.65"/>
    </reaction>
</comment>
<dbReference type="GO" id="GO:1902201">
    <property type="term" value="P:negative regulation of bacterial-type flagellum-dependent cell motility"/>
    <property type="evidence" value="ECO:0007669"/>
    <property type="project" value="TreeGrafter"/>
</dbReference>
<evidence type="ECO:0000259" key="7">
    <source>
        <dbReference type="PROSITE" id="PS50887"/>
    </source>
</evidence>
<dbReference type="InterPro" id="IPR043128">
    <property type="entry name" value="Rev_trsase/Diguanyl_cyclase"/>
</dbReference>
<dbReference type="Pfam" id="PF00072">
    <property type="entry name" value="Response_reg"/>
    <property type="match status" value="2"/>
</dbReference>
<protein>
    <recommendedName>
        <fullName evidence="2">diguanylate cyclase</fullName>
        <ecNumber evidence="2">2.7.7.65</ecNumber>
    </recommendedName>
</protein>
<evidence type="ECO:0000313" key="9">
    <source>
        <dbReference type="Proteomes" id="UP000199496"/>
    </source>
</evidence>
<evidence type="ECO:0000256" key="1">
    <source>
        <dbReference type="ARBA" id="ARBA00001946"/>
    </source>
</evidence>
<organism evidence="8 9">
    <name type="scientific">Ectothiorhodospira magna</name>
    <dbReference type="NCBI Taxonomy" id="867345"/>
    <lineage>
        <taxon>Bacteria</taxon>
        <taxon>Pseudomonadati</taxon>
        <taxon>Pseudomonadota</taxon>
        <taxon>Gammaproteobacteria</taxon>
        <taxon>Chromatiales</taxon>
        <taxon>Ectothiorhodospiraceae</taxon>
        <taxon>Ectothiorhodospira</taxon>
    </lineage>
</organism>
<dbReference type="OrthoDB" id="9812260at2"/>
<feature type="modified residue" description="4-aspartylphosphate" evidence="4">
    <location>
        <position position="184"/>
    </location>
</feature>
<reference evidence="8 9" key="1">
    <citation type="submission" date="2016-10" db="EMBL/GenBank/DDBJ databases">
        <authorList>
            <person name="de Groot N.N."/>
        </authorList>
    </citation>
    <scope>NUCLEOTIDE SEQUENCE [LARGE SCALE GENOMIC DNA]</scope>
    <source>
        <strain evidence="8 9">B7-7</strain>
    </source>
</reference>
<dbReference type="NCBIfam" id="TIGR00254">
    <property type="entry name" value="GGDEF"/>
    <property type="match status" value="1"/>
</dbReference>
<name>A0A1H9CV78_9GAMM</name>
<feature type="domain" description="GGDEF" evidence="7">
    <location>
        <begin position="294"/>
        <end position="425"/>
    </location>
</feature>
<dbReference type="GO" id="GO:0000160">
    <property type="term" value="P:phosphorelay signal transduction system"/>
    <property type="evidence" value="ECO:0007669"/>
    <property type="project" value="InterPro"/>
</dbReference>
<evidence type="ECO:0000256" key="4">
    <source>
        <dbReference type="PROSITE-ProRule" id="PRU00169"/>
    </source>
</evidence>
<keyword evidence="5" id="KW-0175">Coiled coil</keyword>
<evidence type="ECO:0000313" key="8">
    <source>
        <dbReference type="EMBL" id="SEQ05132.1"/>
    </source>
</evidence>
<feature type="domain" description="Response regulatory" evidence="6">
    <location>
        <begin position="134"/>
        <end position="251"/>
    </location>
</feature>
<dbReference type="InterPro" id="IPR050469">
    <property type="entry name" value="Diguanylate_Cyclase"/>
</dbReference>
<dbReference type="GO" id="GO:0052621">
    <property type="term" value="F:diguanylate cyclase activity"/>
    <property type="evidence" value="ECO:0007669"/>
    <property type="project" value="UniProtKB-EC"/>
</dbReference>
<comment type="cofactor">
    <cofactor evidence="1">
        <name>Mg(2+)</name>
        <dbReference type="ChEBI" id="CHEBI:18420"/>
    </cofactor>
</comment>
<sequence length="428" mass="47516">MVIDVDKRGHTLLVVEDSRSVAGLLADRIGLIDGVVVKVAGTLEEARQVVLANRHDLFLAVLDLNLPDAPDGEVVPWVMSQGVPVLVLTAGLDDNERDGLMDMGIVDYVNKTNPSEIEHVVRTVERIYRNRHISVLVVDDSNSARAYLTELLRRYGYRLLEARDGAAALAQLERHEDIRLILCDQNMPGMDGVTLIGRIRQRYSRSHLCIIGMSSYGSGMLSARLLKAGANDFIKRPFLEEEFFVRVNQNVELIELIRSMEESANRDPLTGLHNRRYLAEAGQMLFDTALREGKGLAVVLMDLDHFKSINDRFGHFGGDEVLRAVARHLGKVTRKSDILARYGGEEFCVVAQNLSVDEARLLAEKLRNEVKSMQLNIKDAALRLTMSVGLATAPGRGLEDMLHRADEALYEAKSAGRDQVRIASEPGG</sequence>
<dbReference type="InterPro" id="IPR000160">
    <property type="entry name" value="GGDEF_dom"/>
</dbReference>
<keyword evidence="4" id="KW-0597">Phosphoprotein</keyword>
<dbReference type="Gene3D" id="3.30.70.270">
    <property type="match status" value="1"/>
</dbReference>
<dbReference type="InterPro" id="IPR029787">
    <property type="entry name" value="Nucleotide_cyclase"/>
</dbReference>
<dbReference type="GO" id="GO:0043709">
    <property type="term" value="P:cell adhesion involved in single-species biofilm formation"/>
    <property type="evidence" value="ECO:0007669"/>
    <property type="project" value="TreeGrafter"/>
</dbReference>
<dbReference type="InterPro" id="IPR001789">
    <property type="entry name" value="Sig_transdc_resp-reg_receiver"/>
</dbReference>
<dbReference type="AlphaFoldDB" id="A0A1H9CV78"/>
<dbReference type="Gene3D" id="3.40.50.2300">
    <property type="match status" value="2"/>
</dbReference>
<dbReference type="SMART" id="SM00267">
    <property type="entry name" value="GGDEF"/>
    <property type="match status" value="1"/>
</dbReference>
<evidence type="ECO:0000256" key="5">
    <source>
        <dbReference type="SAM" id="Coils"/>
    </source>
</evidence>
<proteinExistence type="predicted"/>
<dbReference type="GO" id="GO:0005886">
    <property type="term" value="C:plasma membrane"/>
    <property type="evidence" value="ECO:0007669"/>
    <property type="project" value="TreeGrafter"/>
</dbReference>
<dbReference type="EMBL" id="FOFO01000015">
    <property type="protein sequence ID" value="SEQ05132.1"/>
    <property type="molecule type" value="Genomic_DNA"/>
</dbReference>
<dbReference type="PANTHER" id="PTHR45138:SF9">
    <property type="entry name" value="DIGUANYLATE CYCLASE DGCM-RELATED"/>
    <property type="match status" value="1"/>
</dbReference>
<dbReference type="Proteomes" id="UP000199496">
    <property type="component" value="Unassembled WGS sequence"/>
</dbReference>
<keyword evidence="9" id="KW-1185">Reference proteome</keyword>
<feature type="modified residue" description="4-aspartylphosphate" evidence="4">
    <location>
        <position position="63"/>
    </location>
</feature>
<dbReference type="Pfam" id="PF00990">
    <property type="entry name" value="GGDEF"/>
    <property type="match status" value="1"/>
</dbReference>
<dbReference type="CDD" id="cd01949">
    <property type="entry name" value="GGDEF"/>
    <property type="match status" value="1"/>
</dbReference>
<dbReference type="FunFam" id="3.30.70.270:FF:000001">
    <property type="entry name" value="Diguanylate cyclase domain protein"/>
    <property type="match status" value="1"/>
</dbReference>
<accession>A0A1H9CV78</accession>
<feature type="coiled-coil region" evidence="5">
    <location>
        <begin position="356"/>
        <end position="383"/>
    </location>
</feature>
<gene>
    <name evidence="8" type="ORF">SAMN05421693_11525</name>
</gene>
<evidence type="ECO:0000256" key="2">
    <source>
        <dbReference type="ARBA" id="ARBA00012528"/>
    </source>
</evidence>
<dbReference type="PROSITE" id="PS50887">
    <property type="entry name" value="GGDEF"/>
    <property type="match status" value="1"/>
</dbReference>
<dbReference type="STRING" id="867345.SAMN05421693_11525"/>
<dbReference type="RefSeq" id="WP_090206653.1">
    <property type="nucleotide sequence ID" value="NZ_FOFO01000015.1"/>
</dbReference>
<dbReference type="SMART" id="SM00448">
    <property type="entry name" value="REC"/>
    <property type="match status" value="2"/>
</dbReference>
<dbReference type="SUPFAM" id="SSF52172">
    <property type="entry name" value="CheY-like"/>
    <property type="match status" value="2"/>
</dbReference>
<evidence type="ECO:0000259" key="6">
    <source>
        <dbReference type="PROSITE" id="PS50110"/>
    </source>
</evidence>
<dbReference type="EC" id="2.7.7.65" evidence="2"/>
<dbReference type="InterPro" id="IPR011006">
    <property type="entry name" value="CheY-like_superfamily"/>
</dbReference>
<evidence type="ECO:0000256" key="3">
    <source>
        <dbReference type="ARBA" id="ARBA00034247"/>
    </source>
</evidence>
<dbReference type="SUPFAM" id="SSF55073">
    <property type="entry name" value="Nucleotide cyclase"/>
    <property type="match status" value="1"/>
</dbReference>
<feature type="domain" description="Response regulatory" evidence="6">
    <location>
        <begin position="11"/>
        <end position="126"/>
    </location>
</feature>
<dbReference type="PANTHER" id="PTHR45138">
    <property type="entry name" value="REGULATORY COMPONENTS OF SENSORY TRANSDUCTION SYSTEM"/>
    <property type="match status" value="1"/>
</dbReference>
<dbReference type="PROSITE" id="PS50110">
    <property type="entry name" value="RESPONSE_REGULATORY"/>
    <property type="match status" value="2"/>
</dbReference>